<accession>A0A951Q431</accession>
<comment type="caution">
    <text evidence="2">The sequence shown here is derived from an EMBL/GenBank/DDBJ whole genome shotgun (WGS) entry which is preliminary data.</text>
</comment>
<name>A0A951Q431_9NOST</name>
<dbReference type="PROSITE" id="PS50007">
    <property type="entry name" value="PIPLC_X_DOMAIN"/>
    <property type="match status" value="1"/>
</dbReference>
<reference evidence="2" key="2">
    <citation type="journal article" date="2022" name="Microbiol. Resour. Announc.">
        <title>Metagenome Sequencing to Explore Phylogenomics of Terrestrial Cyanobacteria.</title>
        <authorList>
            <person name="Ward R.D."/>
            <person name="Stajich J.E."/>
            <person name="Johansen J.R."/>
            <person name="Huntemann M."/>
            <person name="Clum A."/>
            <person name="Foster B."/>
            <person name="Foster B."/>
            <person name="Roux S."/>
            <person name="Palaniappan K."/>
            <person name="Varghese N."/>
            <person name="Mukherjee S."/>
            <person name="Reddy T.B.K."/>
            <person name="Daum C."/>
            <person name="Copeland A."/>
            <person name="Chen I.A."/>
            <person name="Ivanova N.N."/>
            <person name="Kyrpides N.C."/>
            <person name="Shapiro N."/>
            <person name="Eloe-Fadrosh E.A."/>
            <person name="Pietrasiak N."/>
        </authorList>
    </citation>
    <scope>NUCLEOTIDE SEQUENCE</scope>
    <source>
        <strain evidence="2">JT2-VF2</strain>
    </source>
</reference>
<dbReference type="SUPFAM" id="SSF54427">
    <property type="entry name" value="NTF2-like"/>
    <property type="match status" value="1"/>
</dbReference>
<dbReference type="EMBL" id="JAHHHN010000035">
    <property type="protein sequence ID" value="MBW4565360.1"/>
    <property type="molecule type" value="Genomic_DNA"/>
</dbReference>
<dbReference type="Gene3D" id="3.10.450.50">
    <property type="match status" value="1"/>
</dbReference>
<proteinExistence type="predicted"/>
<gene>
    <name evidence="2" type="ORF">KME32_30605</name>
</gene>
<evidence type="ECO:0000313" key="2">
    <source>
        <dbReference type="EMBL" id="MBW4565360.1"/>
    </source>
</evidence>
<dbReference type="Proteomes" id="UP000715781">
    <property type="component" value="Unassembled WGS sequence"/>
</dbReference>
<evidence type="ECO:0000259" key="1">
    <source>
        <dbReference type="Pfam" id="PF13577"/>
    </source>
</evidence>
<sequence length="145" mass="16919">MDLQQLTALENIRQAKARYCRFIDLKQWDDFKNLFTPTVHITFHGVEGELLYQFTDLQSFIDQTATTLSGSQTIHQVHNSEIQLTSETTARAIWSMEDWIIYPEDVKGLFKMLHGFGHYYETLELREGCWLTTTLSLKRTILAIT</sequence>
<protein>
    <submittedName>
        <fullName evidence="2">Nuclear transport factor 2 family protein</fullName>
    </submittedName>
</protein>
<evidence type="ECO:0000313" key="3">
    <source>
        <dbReference type="Proteomes" id="UP000715781"/>
    </source>
</evidence>
<feature type="domain" description="SnoaL-like" evidence="1">
    <location>
        <begin position="4"/>
        <end position="134"/>
    </location>
</feature>
<organism evidence="2 3">
    <name type="scientific">Mojavia pulchra JT2-VF2</name>
    <dbReference type="NCBI Taxonomy" id="287848"/>
    <lineage>
        <taxon>Bacteria</taxon>
        <taxon>Bacillati</taxon>
        <taxon>Cyanobacteriota</taxon>
        <taxon>Cyanophyceae</taxon>
        <taxon>Nostocales</taxon>
        <taxon>Nostocaceae</taxon>
    </lineage>
</organism>
<dbReference type="InterPro" id="IPR037401">
    <property type="entry name" value="SnoaL-like"/>
</dbReference>
<reference evidence="2" key="1">
    <citation type="submission" date="2021-05" db="EMBL/GenBank/DDBJ databases">
        <authorList>
            <person name="Pietrasiak N."/>
            <person name="Ward R."/>
            <person name="Stajich J.E."/>
            <person name="Kurbessoian T."/>
        </authorList>
    </citation>
    <scope>NUCLEOTIDE SEQUENCE</scope>
    <source>
        <strain evidence="2">JT2-VF2</strain>
    </source>
</reference>
<dbReference type="AlphaFoldDB" id="A0A951Q431"/>
<dbReference type="InterPro" id="IPR032710">
    <property type="entry name" value="NTF2-like_dom_sf"/>
</dbReference>
<dbReference type="Pfam" id="PF13577">
    <property type="entry name" value="SnoaL_4"/>
    <property type="match status" value="1"/>
</dbReference>